<dbReference type="CDD" id="cd14014">
    <property type="entry name" value="STKc_PknB_like"/>
    <property type="match status" value="1"/>
</dbReference>
<sequence>MTIGGPDVVGGNCGMSEISGLRGDDPAEVAGHRVTGRLGPGVYTGRAPSGEAVVIRLLPPELDPTPFLHAMEPLRGLSAVSTAQVLSTGMLDDRTYVVSEFVDGPTLQESGGGLDGVALHRLAAGTITALVAIHQAGFVHGDISPANVRLGPDGPRVINLGLEHALAEAATSTRKVGVPAYTAPERLRGAEGGPAADVFSWAATMVFAVSGSSPFEGGSMAATVDRITGGEPDLPDLGELHALIVACLAKDPAARPAASEVLLRLVGQTSFLTGPLRAGPSLPGEQPAPPPIGARPRVRVLALVAAFAAGALVSGIGVYALVDTGTPVRGVAATSSPGGPAAQPTVSASATVAPLEKVEKKAATDSELPTIGATLHEHPSDPVRAASYLEAKGKFTAYVRERGGAFKAVGTAEEPALAPGGDWVALNPFLKFQNSEMDHVKLARLSTGESFVVTTVKKPLQTMTPVWSRDGARLLMSVIDAGEPRRVVGFVVVDLATRKAVHVETEYFDDAAFSFTFTPDGSIARGYGDGKRHGIEYFDMSGQVTKTLHWVGAPRDRDWFSPSGKSFVTFCPSEKEICVWNSATGARQATVPVKAEESSLLGWFTDKHLLIQEPGKKGAATVKVVDLLGTTQRVLADVEPGRGLLRFARFPGR</sequence>
<keyword evidence="7" id="KW-0723">Serine/threonine-protein kinase</keyword>
<gene>
    <name evidence="7" type="ORF">E1295_15010</name>
</gene>
<dbReference type="Pfam" id="PF00069">
    <property type="entry name" value="Pkinase"/>
    <property type="match status" value="1"/>
</dbReference>
<evidence type="ECO:0000313" key="7">
    <source>
        <dbReference type="EMBL" id="TDE54576.1"/>
    </source>
</evidence>
<keyword evidence="8" id="KW-1185">Reference proteome</keyword>
<evidence type="ECO:0000256" key="4">
    <source>
        <dbReference type="ARBA" id="ARBA00022840"/>
    </source>
</evidence>
<dbReference type="Proteomes" id="UP000295136">
    <property type="component" value="Unassembled WGS sequence"/>
</dbReference>
<keyword evidence="3 7" id="KW-0418">Kinase</keyword>
<dbReference type="GO" id="GO:0005524">
    <property type="term" value="F:ATP binding"/>
    <property type="evidence" value="ECO:0007669"/>
    <property type="project" value="UniProtKB-KW"/>
</dbReference>
<proteinExistence type="predicted"/>
<evidence type="ECO:0000313" key="8">
    <source>
        <dbReference type="Proteomes" id="UP000295136"/>
    </source>
</evidence>
<dbReference type="InterPro" id="IPR011009">
    <property type="entry name" value="Kinase-like_dom_sf"/>
</dbReference>
<evidence type="ECO:0000256" key="2">
    <source>
        <dbReference type="ARBA" id="ARBA00022741"/>
    </source>
</evidence>
<evidence type="ECO:0000259" key="6">
    <source>
        <dbReference type="PROSITE" id="PS50011"/>
    </source>
</evidence>
<dbReference type="PANTHER" id="PTHR43289">
    <property type="entry name" value="MITOGEN-ACTIVATED PROTEIN KINASE KINASE KINASE 20-RELATED"/>
    <property type="match status" value="1"/>
</dbReference>
<dbReference type="SMART" id="SM00220">
    <property type="entry name" value="S_TKc"/>
    <property type="match status" value="1"/>
</dbReference>
<keyword evidence="5" id="KW-0472">Membrane</keyword>
<dbReference type="Gene3D" id="1.10.510.10">
    <property type="entry name" value="Transferase(Phosphotransferase) domain 1"/>
    <property type="match status" value="1"/>
</dbReference>
<dbReference type="GO" id="GO:0004674">
    <property type="term" value="F:protein serine/threonine kinase activity"/>
    <property type="evidence" value="ECO:0007669"/>
    <property type="project" value="UniProtKB-KW"/>
</dbReference>
<keyword evidence="5" id="KW-1133">Transmembrane helix</keyword>
<evidence type="ECO:0000256" key="1">
    <source>
        <dbReference type="ARBA" id="ARBA00022679"/>
    </source>
</evidence>
<dbReference type="PROSITE" id="PS50011">
    <property type="entry name" value="PROTEIN_KINASE_DOM"/>
    <property type="match status" value="1"/>
</dbReference>
<dbReference type="InterPro" id="IPR011042">
    <property type="entry name" value="6-blade_b-propeller_TolB-like"/>
</dbReference>
<accession>A0A4V2ZAW8</accession>
<comment type="caution">
    <text evidence="7">The sequence shown here is derived from an EMBL/GenBank/DDBJ whole genome shotgun (WGS) entry which is preliminary data.</text>
</comment>
<dbReference type="EMBL" id="SMLD01000032">
    <property type="protein sequence ID" value="TDE54576.1"/>
    <property type="molecule type" value="Genomic_DNA"/>
</dbReference>
<dbReference type="SUPFAM" id="SSF50960">
    <property type="entry name" value="TolB, C-terminal domain"/>
    <property type="match status" value="1"/>
</dbReference>
<feature type="domain" description="Protein kinase" evidence="6">
    <location>
        <begin position="24"/>
        <end position="272"/>
    </location>
</feature>
<protein>
    <submittedName>
        <fullName evidence="7">Serine/threonine protein kinase</fullName>
    </submittedName>
</protein>
<feature type="transmembrane region" description="Helical" evidence="5">
    <location>
        <begin position="300"/>
        <end position="322"/>
    </location>
</feature>
<keyword evidence="2" id="KW-0547">Nucleotide-binding</keyword>
<evidence type="ECO:0000256" key="5">
    <source>
        <dbReference type="SAM" id="Phobius"/>
    </source>
</evidence>
<dbReference type="Gene3D" id="2.120.10.30">
    <property type="entry name" value="TolB, C-terminal domain"/>
    <property type="match status" value="1"/>
</dbReference>
<dbReference type="AlphaFoldDB" id="A0A4V2ZAW8"/>
<keyword evidence="1" id="KW-0808">Transferase</keyword>
<dbReference type="InterPro" id="IPR000719">
    <property type="entry name" value="Prot_kinase_dom"/>
</dbReference>
<dbReference type="SUPFAM" id="SSF56112">
    <property type="entry name" value="Protein kinase-like (PK-like)"/>
    <property type="match status" value="1"/>
</dbReference>
<organism evidence="7 8">
    <name type="scientific">Nonomuraea mesophila</name>
    <dbReference type="NCBI Taxonomy" id="2530382"/>
    <lineage>
        <taxon>Bacteria</taxon>
        <taxon>Bacillati</taxon>
        <taxon>Actinomycetota</taxon>
        <taxon>Actinomycetes</taxon>
        <taxon>Streptosporangiales</taxon>
        <taxon>Streptosporangiaceae</taxon>
        <taxon>Nonomuraea</taxon>
    </lineage>
</organism>
<dbReference type="PANTHER" id="PTHR43289:SF34">
    <property type="entry name" value="SERINE_THREONINE-PROTEIN KINASE YBDM-RELATED"/>
    <property type="match status" value="1"/>
</dbReference>
<keyword evidence="4" id="KW-0067">ATP-binding</keyword>
<name>A0A4V2ZAW8_9ACTN</name>
<evidence type="ECO:0000256" key="3">
    <source>
        <dbReference type="ARBA" id="ARBA00022777"/>
    </source>
</evidence>
<keyword evidence="5" id="KW-0812">Transmembrane</keyword>
<reference evidence="7 8" key="1">
    <citation type="submission" date="2019-03" db="EMBL/GenBank/DDBJ databases">
        <title>Draft genome sequences of novel Actinobacteria.</title>
        <authorList>
            <person name="Sahin N."/>
            <person name="Ay H."/>
            <person name="Saygin H."/>
        </authorList>
    </citation>
    <scope>NUCLEOTIDE SEQUENCE [LARGE SCALE GENOMIC DNA]</scope>
    <source>
        <strain evidence="7 8">6K102</strain>
    </source>
</reference>